<evidence type="ECO:0000256" key="4">
    <source>
        <dbReference type="ARBA" id="ARBA00022692"/>
    </source>
</evidence>
<proteinExistence type="inferred from homology"/>
<dbReference type="eggNOG" id="COG0772">
    <property type="taxonomic scope" value="Bacteria"/>
</dbReference>
<evidence type="ECO:0000256" key="3">
    <source>
        <dbReference type="ARBA" id="ARBA00022679"/>
    </source>
</evidence>
<dbReference type="PANTHER" id="PTHR30474">
    <property type="entry name" value="CELL CYCLE PROTEIN"/>
    <property type="match status" value="1"/>
</dbReference>
<dbReference type="GO" id="GO:0008360">
    <property type="term" value="P:regulation of cell shape"/>
    <property type="evidence" value="ECO:0007669"/>
    <property type="project" value="UniProtKB-KW"/>
</dbReference>
<evidence type="ECO:0000256" key="9">
    <source>
        <dbReference type="ARBA" id="ARBA00032370"/>
    </source>
</evidence>
<dbReference type="GO" id="GO:0008955">
    <property type="term" value="F:peptidoglycan glycosyltransferase activity"/>
    <property type="evidence" value="ECO:0007669"/>
    <property type="project" value="UniProtKB-EC"/>
</dbReference>
<evidence type="ECO:0000256" key="7">
    <source>
        <dbReference type="ARBA" id="ARBA00022989"/>
    </source>
</evidence>
<feature type="transmembrane region" description="Helical" evidence="17">
    <location>
        <begin position="158"/>
        <end position="179"/>
    </location>
</feature>
<evidence type="ECO:0000256" key="5">
    <source>
        <dbReference type="ARBA" id="ARBA00022960"/>
    </source>
</evidence>
<dbReference type="InParanoid" id="A0A0R2FZG5"/>
<evidence type="ECO:0000313" key="18">
    <source>
        <dbReference type="EMBL" id="KRN33616.1"/>
    </source>
</evidence>
<dbReference type="Pfam" id="PF01098">
    <property type="entry name" value="FTSW_RODA_SPOVE"/>
    <property type="match status" value="1"/>
</dbReference>
<keyword evidence="5" id="KW-0133">Cell shape</keyword>
<comment type="catalytic activity">
    <reaction evidence="15">
        <text>[GlcNAc-(1-&gt;4)-Mur2Ac(oyl-L-Ala-gamma-D-Glu-L-Lys-D-Ala-D-Ala)](n)-di-trans,octa-cis-undecaprenyl diphosphate + beta-D-GlcNAc-(1-&gt;4)-Mur2Ac(oyl-L-Ala-gamma-D-Glu-L-Lys-D-Ala-D-Ala)-di-trans,octa-cis-undecaprenyl diphosphate = [GlcNAc-(1-&gt;4)-Mur2Ac(oyl-L-Ala-gamma-D-Glu-L-Lys-D-Ala-D-Ala)](n+1)-di-trans,octa-cis-undecaprenyl diphosphate + di-trans,octa-cis-undecaprenyl diphosphate + H(+)</text>
        <dbReference type="Rhea" id="RHEA:23708"/>
        <dbReference type="Rhea" id="RHEA-COMP:9602"/>
        <dbReference type="Rhea" id="RHEA-COMP:9603"/>
        <dbReference type="ChEBI" id="CHEBI:15378"/>
        <dbReference type="ChEBI" id="CHEBI:58405"/>
        <dbReference type="ChEBI" id="CHEBI:60033"/>
        <dbReference type="ChEBI" id="CHEBI:78435"/>
        <dbReference type="EC" id="2.4.99.28"/>
    </reaction>
</comment>
<comment type="similarity">
    <text evidence="11">Belongs to the SEDS family. FtsW subfamily.</text>
</comment>
<evidence type="ECO:0000256" key="13">
    <source>
        <dbReference type="ARBA" id="ARBA00041418"/>
    </source>
</evidence>
<dbReference type="STRING" id="1123500.GCA_000420365_00081"/>
<keyword evidence="4 17" id="KW-0812">Transmembrane</keyword>
<dbReference type="FunCoup" id="A0A0R2FZG5">
    <property type="interactions" value="224"/>
</dbReference>
<dbReference type="Proteomes" id="UP000051296">
    <property type="component" value="Unassembled WGS sequence"/>
</dbReference>
<evidence type="ECO:0000256" key="6">
    <source>
        <dbReference type="ARBA" id="ARBA00022984"/>
    </source>
</evidence>
<evidence type="ECO:0000313" key="19">
    <source>
        <dbReference type="Proteomes" id="UP000051296"/>
    </source>
</evidence>
<feature type="transmembrane region" description="Helical" evidence="17">
    <location>
        <begin position="90"/>
        <end position="112"/>
    </location>
</feature>
<feature type="transmembrane region" description="Helical" evidence="17">
    <location>
        <begin position="186"/>
        <end position="206"/>
    </location>
</feature>
<dbReference type="InterPro" id="IPR001182">
    <property type="entry name" value="FtsW/RodA"/>
</dbReference>
<evidence type="ECO:0000256" key="14">
    <source>
        <dbReference type="ARBA" id="ARBA00044770"/>
    </source>
</evidence>
<organism evidence="18 19">
    <name type="scientific">Weissella halotolerans DSM 20190</name>
    <dbReference type="NCBI Taxonomy" id="1123500"/>
    <lineage>
        <taxon>Bacteria</taxon>
        <taxon>Bacillati</taxon>
        <taxon>Bacillota</taxon>
        <taxon>Bacilli</taxon>
        <taxon>Lactobacillales</taxon>
        <taxon>Lactobacillaceae</taxon>
        <taxon>Weissella</taxon>
    </lineage>
</organism>
<reference evidence="18 19" key="1">
    <citation type="journal article" date="2015" name="Genome Announc.">
        <title>Expanding the biotechnology potential of lactobacilli through comparative genomics of 213 strains and associated genera.</title>
        <authorList>
            <person name="Sun Z."/>
            <person name="Harris H.M."/>
            <person name="McCann A."/>
            <person name="Guo C."/>
            <person name="Argimon S."/>
            <person name="Zhang W."/>
            <person name="Yang X."/>
            <person name="Jeffery I.B."/>
            <person name="Cooney J.C."/>
            <person name="Kagawa T.F."/>
            <person name="Liu W."/>
            <person name="Song Y."/>
            <person name="Salvetti E."/>
            <person name="Wrobel A."/>
            <person name="Rasinkangas P."/>
            <person name="Parkhill J."/>
            <person name="Rea M.C."/>
            <person name="O'Sullivan O."/>
            <person name="Ritari J."/>
            <person name="Douillard F.P."/>
            <person name="Paul Ross R."/>
            <person name="Yang R."/>
            <person name="Briner A.E."/>
            <person name="Felis G.E."/>
            <person name="de Vos W.M."/>
            <person name="Barrangou R."/>
            <person name="Klaenhammer T.R."/>
            <person name="Caufield P.W."/>
            <person name="Cui Y."/>
            <person name="Zhang H."/>
            <person name="O'Toole P.W."/>
        </authorList>
    </citation>
    <scope>NUCLEOTIDE SEQUENCE [LARGE SCALE GENOMIC DNA]</scope>
    <source>
        <strain evidence="18 19">DSM 20190</strain>
    </source>
</reference>
<dbReference type="PANTHER" id="PTHR30474:SF2">
    <property type="entry name" value="PEPTIDOGLYCAN GLYCOSYLTRANSFERASE FTSW-RELATED"/>
    <property type="match status" value="1"/>
</dbReference>
<dbReference type="PATRIC" id="fig|1123500.6.peg.424"/>
<evidence type="ECO:0000256" key="16">
    <source>
        <dbReference type="ARBA" id="ARBA00049966"/>
    </source>
</evidence>
<sequence length="378" mass="41306">MIGLMVFGCVMVYTASTNMASGSAGSFLRKQAFFAVFASIVMLIIFMLKIKWQSRAYRQFVVCIVLLLIGLLAITRLFGPVTSGAHGWLYLGGFGFQPVEYFKTALILWFAMRFAKLYTHPWYGKASSFFSQVIRMNIWGLPLIGFAFTLSMPDMGGALILMTIGTVMALVAGISPLFVVITIIAVAVLILGLASLVPFFVSLHLLQPYQALRFESFLDPWQAGDAGHQLINSYYALSNGGWFGRGLGNSIQKLGLLPEPNTDFIMAIVGEELGVVTIWVILGLFAVLIIRLVLFGISTKNIQYRLILLGTASYITVQILVNLGGVTGLLPITGVTFPLISYGGSSLLSWGLTFGLVLNVIGCIRREQDGIERSQHGF</sequence>
<evidence type="ECO:0000256" key="17">
    <source>
        <dbReference type="SAM" id="Phobius"/>
    </source>
</evidence>
<dbReference type="AlphaFoldDB" id="A0A0R2FZG5"/>
<name>A0A0R2FZG5_9LACO</name>
<dbReference type="InterPro" id="IPR018365">
    <property type="entry name" value="Cell_cycle_FtsW-rel_CS"/>
</dbReference>
<dbReference type="GO" id="GO:0032153">
    <property type="term" value="C:cell division site"/>
    <property type="evidence" value="ECO:0007669"/>
    <property type="project" value="TreeGrafter"/>
</dbReference>
<evidence type="ECO:0000256" key="8">
    <source>
        <dbReference type="ARBA" id="ARBA00023136"/>
    </source>
</evidence>
<dbReference type="PROSITE" id="PS00428">
    <property type="entry name" value="FTSW_RODA_SPOVE"/>
    <property type="match status" value="1"/>
</dbReference>
<keyword evidence="3" id="KW-0808">Transferase</keyword>
<keyword evidence="6" id="KW-0573">Peptidoglycan synthesis</keyword>
<keyword evidence="2" id="KW-0328">Glycosyltransferase</keyword>
<evidence type="ECO:0000256" key="15">
    <source>
        <dbReference type="ARBA" id="ARBA00049902"/>
    </source>
</evidence>
<comment type="caution">
    <text evidence="18">The sequence shown here is derived from an EMBL/GenBank/DDBJ whole genome shotgun (WGS) entry which is preliminary data.</text>
</comment>
<dbReference type="EMBL" id="JQAX01000001">
    <property type="protein sequence ID" value="KRN33616.1"/>
    <property type="molecule type" value="Genomic_DNA"/>
</dbReference>
<evidence type="ECO:0000256" key="1">
    <source>
        <dbReference type="ARBA" id="ARBA00004141"/>
    </source>
</evidence>
<dbReference type="GO" id="GO:0005886">
    <property type="term" value="C:plasma membrane"/>
    <property type="evidence" value="ECO:0007669"/>
    <property type="project" value="TreeGrafter"/>
</dbReference>
<evidence type="ECO:0000256" key="2">
    <source>
        <dbReference type="ARBA" id="ARBA00022676"/>
    </source>
</evidence>
<keyword evidence="19" id="KW-1185">Reference proteome</keyword>
<gene>
    <name evidence="18" type="ORF">IV68_GL000423</name>
</gene>
<accession>A0A0R2FZG5</accession>
<dbReference type="GO" id="GO:0015648">
    <property type="term" value="F:lipid-linked peptidoglycan transporter activity"/>
    <property type="evidence" value="ECO:0007669"/>
    <property type="project" value="TreeGrafter"/>
</dbReference>
<keyword evidence="8 17" id="KW-0472">Membrane</keyword>
<dbReference type="EC" id="2.4.99.28" evidence="14"/>
<evidence type="ECO:0000256" key="10">
    <source>
        <dbReference type="ARBA" id="ARBA00033270"/>
    </source>
</evidence>
<keyword evidence="7 17" id="KW-1133">Transmembrane helix</keyword>
<evidence type="ECO:0000256" key="12">
    <source>
        <dbReference type="ARBA" id="ARBA00041185"/>
    </source>
</evidence>
<feature type="transmembrane region" description="Helical" evidence="17">
    <location>
        <begin position="60"/>
        <end position="78"/>
    </location>
</feature>
<comment type="function">
    <text evidence="16">Peptidoglycan polymerase that is essential for cell division.</text>
</comment>
<feature type="transmembrane region" description="Helical" evidence="17">
    <location>
        <begin position="273"/>
        <end position="294"/>
    </location>
</feature>
<feature type="transmembrane region" description="Helical" evidence="17">
    <location>
        <begin position="306"/>
        <end position="327"/>
    </location>
</feature>
<evidence type="ECO:0000256" key="11">
    <source>
        <dbReference type="ARBA" id="ARBA00038053"/>
    </source>
</evidence>
<feature type="transmembrane region" description="Helical" evidence="17">
    <location>
        <begin position="133"/>
        <end position="152"/>
    </location>
</feature>
<protein>
    <recommendedName>
        <fullName evidence="12">Probable peptidoglycan glycosyltransferase FtsW</fullName>
        <ecNumber evidence="14">2.4.99.28</ecNumber>
    </recommendedName>
    <alternativeName>
        <fullName evidence="13">Cell division protein FtsW</fullName>
    </alternativeName>
    <alternativeName>
        <fullName evidence="10">Cell wall polymerase</fullName>
    </alternativeName>
    <alternativeName>
        <fullName evidence="9">Peptidoglycan polymerase</fullName>
    </alternativeName>
</protein>
<feature type="transmembrane region" description="Helical" evidence="17">
    <location>
        <begin position="347"/>
        <end position="364"/>
    </location>
</feature>
<comment type="subcellular location">
    <subcellularLocation>
        <location evidence="1">Membrane</location>
        <topology evidence="1">Multi-pass membrane protein</topology>
    </subcellularLocation>
</comment>
<dbReference type="GO" id="GO:0051301">
    <property type="term" value="P:cell division"/>
    <property type="evidence" value="ECO:0007669"/>
    <property type="project" value="InterPro"/>
</dbReference>
<dbReference type="GO" id="GO:0009252">
    <property type="term" value="P:peptidoglycan biosynthetic process"/>
    <property type="evidence" value="ECO:0007669"/>
    <property type="project" value="UniProtKB-KW"/>
</dbReference>
<feature type="transmembrane region" description="Helical" evidence="17">
    <location>
        <begin position="32"/>
        <end position="48"/>
    </location>
</feature>